<dbReference type="GO" id="GO:0017168">
    <property type="term" value="F:5-oxoprolinase (ATP-hydrolyzing) activity"/>
    <property type="evidence" value="ECO:0007669"/>
    <property type="project" value="TreeGrafter"/>
</dbReference>
<dbReference type="InterPro" id="IPR002821">
    <property type="entry name" value="Hydantoinase_A"/>
</dbReference>
<dbReference type="EMBL" id="BMES01000002">
    <property type="protein sequence ID" value="GGH24390.1"/>
    <property type="molecule type" value="Genomic_DNA"/>
</dbReference>
<dbReference type="Pfam" id="PF05378">
    <property type="entry name" value="Hydant_A_N"/>
    <property type="match status" value="1"/>
</dbReference>
<dbReference type="GO" id="GO:0006749">
    <property type="term" value="P:glutathione metabolic process"/>
    <property type="evidence" value="ECO:0007669"/>
    <property type="project" value="TreeGrafter"/>
</dbReference>
<feature type="domain" description="Hydantoinase A/oxoprolinase" evidence="1">
    <location>
        <begin position="198"/>
        <end position="487"/>
    </location>
</feature>
<reference evidence="4" key="1">
    <citation type="journal article" date="2014" name="Int. J. Syst. Evol. Microbiol.">
        <title>Complete genome sequence of Corynebacterium casei LMG S-19264T (=DSM 44701T), isolated from a smear-ripened cheese.</title>
        <authorList>
            <consortium name="US DOE Joint Genome Institute (JGI-PGF)"/>
            <person name="Walter F."/>
            <person name="Albersmeier A."/>
            <person name="Kalinowski J."/>
            <person name="Ruckert C."/>
        </authorList>
    </citation>
    <scope>NUCLEOTIDE SEQUENCE</scope>
    <source>
        <strain evidence="4">CGMCC 1.12214</strain>
    </source>
</reference>
<dbReference type="Pfam" id="PF19278">
    <property type="entry name" value="Hydant_A_C"/>
    <property type="match status" value="1"/>
</dbReference>
<dbReference type="InterPro" id="IPR045079">
    <property type="entry name" value="Oxoprolinase-like"/>
</dbReference>
<dbReference type="AlphaFoldDB" id="A0A917MI47"/>
<evidence type="ECO:0000259" key="3">
    <source>
        <dbReference type="Pfam" id="PF19278"/>
    </source>
</evidence>
<gene>
    <name evidence="4" type="ORF">GCM10007036_30780</name>
</gene>
<feature type="domain" description="Hydantoinase/oxoprolinase N-terminal" evidence="2">
    <location>
        <begin position="5"/>
        <end position="175"/>
    </location>
</feature>
<comment type="caution">
    <text evidence="4">The sequence shown here is derived from an EMBL/GenBank/DDBJ whole genome shotgun (WGS) entry which is preliminary data.</text>
</comment>
<accession>A0A917MI47</accession>
<dbReference type="RefSeq" id="WP_188518609.1">
    <property type="nucleotide sequence ID" value="NZ_BMES01000002.1"/>
</dbReference>
<dbReference type="PANTHER" id="PTHR11365:SF23">
    <property type="entry name" value="HYPOTHETICAL 5-OXOPROLINASE (EUROFUNG)-RELATED"/>
    <property type="match status" value="1"/>
</dbReference>
<protein>
    <submittedName>
        <fullName evidence="4">Hydantoinase</fullName>
    </submittedName>
</protein>
<name>A0A917MI47_9HYPH</name>
<dbReference type="InterPro" id="IPR008040">
    <property type="entry name" value="Hydant_A_N"/>
</dbReference>
<evidence type="ECO:0000259" key="1">
    <source>
        <dbReference type="Pfam" id="PF01968"/>
    </source>
</evidence>
<feature type="domain" description="Acetophenone carboxylase-like C-terminal" evidence="3">
    <location>
        <begin position="515"/>
        <end position="664"/>
    </location>
</feature>
<dbReference type="Proteomes" id="UP000603912">
    <property type="component" value="Unassembled WGS sequence"/>
</dbReference>
<organism evidence="4 5">
    <name type="scientific">Alsobacter metallidurans</name>
    <dbReference type="NCBI Taxonomy" id="340221"/>
    <lineage>
        <taxon>Bacteria</taxon>
        <taxon>Pseudomonadati</taxon>
        <taxon>Pseudomonadota</taxon>
        <taxon>Alphaproteobacteria</taxon>
        <taxon>Hyphomicrobiales</taxon>
        <taxon>Alsobacteraceae</taxon>
        <taxon>Alsobacter</taxon>
    </lineage>
</organism>
<dbReference type="InterPro" id="IPR049517">
    <property type="entry name" value="ACX-like_C"/>
</dbReference>
<evidence type="ECO:0000313" key="5">
    <source>
        <dbReference type="Proteomes" id="UP000603912"/>
    </source>
</evidence>
<dbReference type="PANTHER" id="PTHR11365">
    <property type="entry name" value="5-OXOPROLINASE RELATED"/>
    <property type="match status" value="1"/>
</dbReference>
<evidence type="ECO:0000313" key="4">
    <source>
        <dbReference type="EMBL" id="GGH24390.1"/>
    </source>
</evidence>
<proteinExistence type="predicted"/>
<dbReference type="GO" id="GO:0005829">
    <property type="term" value="C:cytosol"/>
    <property type="evidence" value="ECO:0007669"/>
    <property type="project" value="TreeGrafter"/>
</dbReference>
<reference evidence="4" key="2">
    <citation type="submission" date="2020-09" db="EMBL/GenBank/DDBJ databases">
        <authorList>
            <person name="Sun Q."/>
            <person name="Zhou Y."/>
        </authorList>
    </citation>
    <scope>NUCLEOTIDE SEQUENCE</scope>
    <source>
        <strain evidence="4">CGMCC 1.12214</strain>
    </source>
</reference>
<dbReference type="Pfam" id="PF01968">
    <property type="entry name" value="Hydantoinase_A"/>
    <property type="match status" value="1"/>
</dbReference>
<keyword evidence="5" id="KW-1185">Reference proteome</keyword>
<sequence length="672" mass="71786">MGGIVGIDVGGTFTDLFYSADGLSVDAVLKVPSTPDDPSRGLIDALKAVGAAPASLDVILHGTTIATNAVIERRGARCALITTQGFRDILELGRRDRQRMYGLTGVQQPLIPREMRWEVEERLDHRGEVLTPLDEAGLERLAGALAREPVDAVVISFLHAYANPAHERRAREIVQAANPGWEVVISSDVVREYYEFERTSTATVQAYLQPLVSRYARNLTEKLGELGFERQTLVMQSNGGLIPLSQLSQRAANIVRSGPAAGVMAAARLAAEAGFTHVITGDMGGTSYDVAVVVNGAPRIAETTELDFRVPLRLPMIDVHTIGAGGGSIAFLDRGGTLQVGPRSAGAVPGPVCFGRGGVEPTVTDANAVLGRINAEHPIGMKHLTHLDVEGARAAMAKLGEPLGLGVEQTAEAILTIVDHVMARRTRLLSVEQGHDPRDFALVAFGGAGPLHGAAIMREVGIRTMLLPPHPGVLCALGCAVADLRYDLSQTVETPLAEVAPTFVSEVLTRQRREGEERLAASGTPLDTVAVSHAAEMSYLGQIHTLRAAVEPSWDHARMVQAFEEVYRLEYGNVLGDIPVVLVGLKTAVQGVRAKPASAPGRLEHRPAPVRDHRDVYFGGWKPTPIYDRTALSPGMVFDGPAIIEQADTTSVVEPGMHARVDAFGNILIEVA</sequence>
<evidence type="ECO:0000259" key="2">
    <source>
        <dbReference type="Pfam" id="PF05378"/>
    </source>
</evidence>